<sequence>MAGISVGAAIVVIALCVGGLSVIDAVSGVRDRADDARETRAVRDQNCLDLELRLNRLTPPGATTSVPARAAAIRNENEAIRIYLTQVADERAQDAWRRILDARTVYADTSERLVKSPTQPFYLPPKNDRGVPLADDLLEWSPQSCAGPIRRLAAPDL</sequence>
<reference evidence="1 2" key="1">
    <citation type="submission" date="2021-01" db="EMBL/GenBank/DDBJ databases">
        <title>Actinoplanes sp. nov. LDG1-01 isolated from lichen.</title>
        <authorList>
            <person name="Saeng-In P."/>
            <person name="Phongsopitanun W."/>
            <person name="Kanchanasin P."/>
            <person name="Yuki M."/>
            <person name="Kudo T."/>
            <person name="Ohkuma M."/>
            <person name="Tanasupawat S."/>
        </authorList>
    </citation>
    <scope>NUCLEOTIDE SEQUENCE [LARGE SCALE GENOMIC DNA]</scope>
    <source>
        <strain evidence="1 2">LDG1-01</strain>
    </source>
</reference>
<proteinExistence type="predicted"/>
<organism evidence="1 2">
    <name type="scientific">Paractinoplanes lichenicola</name>
    <dbReference type="NCBI Taxonomy" id="2802976"/>
    <lineage>
        <taxon>Bacteria</taxon>
        <taxon>Bacillati</taxon>
        <taxon>Actinomycetota</taxon>
        <taxon>Actinomycetes</taxon>
        <taxon>Micromonosporales</taxon>
        <taxon>Micromonosporaceae</taxon>
        <taxon>Paractinoplanes</taxon>
    </lineage>
</organism>
<keyword evidence="2" id="KW-1185">Reference proteome</keyword>
<protein>
    <submittedName>
        <fullName evidence="1">Uncharacterized protein</fullName>
    </submittedName>
</protein>
<name>A0ABS1VN43_9ACTN</name>
<dbReference type="Proteomes" id="UP000598996">
    <property type="component" value="Unassembled WGS sequence"/>
</dbReference>
<accession>A0ABS1VN43</accession>
<dbReference type="RefSeq" id="WP_202991415.1">
    <property type="nucleotide sequence ID" value="NZ_JAENHO010000003.1"/>
</dbReference>
<evidence type="ECO:0000313" key="2">
    <source>
        <dbReference type="Proteomes" id="UP000598996"/>
    </source>
</evidence>
<gene>
    <name evidence="1" type="ORF">JKJ07_11365</name>
</gene>
<evidence type="ECO:0000313" key="1">
    <source>
        <dbReference type="EMBL" id="MBL7254911.1"/>
    </source>
</evidence>
<comment type="caution">
    <text evidence="1">The sequence shown here is derived from an EMBL/GenBank/DDBJ whole genome shotgun (WGS) entry which is preliminary data.</text>
</comment>
<dbReference type="EMBL" id="JAENHO010000003">
    <property type="protein sequence ID" value="MBL7254911.1"/>
    <property type="molecule type" value="Genomic_DNA"/>
</dbReference>